<gene>
    <name evidence="7" type="ORF">TDIS_0349</name>
</gene>
<dbReference type="PANTHER" id="PTHR43432">
    <property type="entry name" value="SLR0285 PROTEIN"/>
    <property type="match status" value="1"/>
</dbReference>
<protein>
    <submittedName>
        <fullName evidence="7">Radical SAM domain protein</fullName>
    </submittedName>
</protein>
<keyword evidence="8" id="KW-1185">Reference proteome</keyword>
<dbReference type="EMBL" id="LWLG01000001">
    <property type="protein sequence ID" value="OAQ21831.1"/>
    <property type="molecule type" value="Genomic_DNA"/>
</dbReference>
<keyword evidence="5" id="KW-0411">Iron-sulfur</keyword>
<dbReference type="PANTHER" id="PTHR43432:SF3">
    <property type="entry name" value="SLR0285 PROTEIN"/>
    <property type="match status" value="1"/>
</dbReference>
<proteinExistence type="predicted"/>
<keyword evidence="2" id="KW-0949">S-adenosyl-L-methionine</keyword>
<dbReference type="STRING" id="999894.TDIS_0349"/>
<dbReference type="InterPro" id="IPR058240">
    <property type="entry name" value="rSAM_sf"/>
</dbReference>
<dbReference type="GO" id="GO:0046872">
    <property type="term" value="F:metal ion binding"/>
    <property type="evidence" value="ECO:0007669"/>
    <property type="project" value="UniProtKB-KW"/>
</dbReference>
<dbReference type="InterPro" id="IPR007197">
    <property type="entry name" value="rSAM"/>
</dbReference>
<dbReference type="SUPFAM" id="SSF102114">
    <property type="entry name" value="Radical SAM enzymes"/>
    <property type="match status" value="1"/>
</dbReference>
<dbReference type="InterPro" id="IPR040086">
    <property type="entry name" value="MJ0683-like"/>
</dbReference>
<dbReference type="CDD" id="cd01335">
    <property type="entry name" value="Radical_SAM"/>
    <property type="match status" value="1"/>
</dbReference>
<dbReference type="Pfam" id="PF04055">
    <property type="entry name" value="Radical_SAM"/>
    <property type="match status" value="1"/>
</dbReference>
<evidence type="ECO:0000256" key="4">
    <source>
        <dbReference type="ARBA" id="ARBA00023004"/>
    </source>
</evidence>
<dbReference type="SFLD" id="SFLDS00029">
    <property type="entry name" value="Radical_SAM"/>
    <property type="match status" value="1"/>
</dbReference>
<evidence type="ECO:0000256" key="1">
    <source>
        <dbReference type="ARBA" id="ARBA00001966"/>
    </source>
</evidence>
<evidence type="ECO:0000313" key="7">
    <source>
        <dbReference type="EMBL" id="OAQ21831.1"/>
    </source>
</evidence>
<organism evidence="7 8">
    <name type="scientific">Thermosulfurimonas dismutans</name>
    <dbReference type="NCBI Taxonomy" id="999894"/>
    <lineage>
        <taxon>Bacteria</taxon>
        <taxon>Pseudomonadati</taxon>
        <taxon>Thermodesulfobacteriota</taxon>
        <taxon>Thermodesulfobacteria</taxon>
        <taxon>Thermodesulfobacteriales</taxon>
        <taxon>Thermodesulfobacteriaceae</taxon>
        <taxon>Thermosulfurimonas</taxon>
    </lineage>
</organism>
<dbReference type="GO" id="GO:0003824">
    <property type="term" value="F:catalytic activity"/>
    <property type="evidence" value="ECO:0007669"/>
    <property type="project" value="InterPro"/>
</dbReference>
<dbReference type="OrthoDB" id="9787478at2"/>
<comment type="caution">
    <text evidence="7">The sequence shown here is derived from an EMBL/GenBank/DDBJ whole genome shotgun (WGS) entry which is preliminary data.</text>
</comment>
<dbReference type="SFLD" id="SFLDG01084">
    <property type="entry name" value="Uncharacterised_Radical_SAM_Su"/>
    <property type="match status" value="1"/>
</dbReference>
<dbReference type="Gene3D" id="3.20.20.70">
    <property type="entry name" value="Aldolase class I"/>
    <property type="match status" value="1"/>
</dbReference>
<evidence type="ECO:0000259" key="6">
    <source>
        <dbReference type="SMART" id="SM00729"/>
    </source>
</evidence>
<sequence length="313" mass="35412">MYLRTIERKTPVLKKPAFGCLKGTPSINLTRGCLHACVYCYARAFPETPDREVWLYANLSEKLKAEIQRLKLRGKLPATVTFSTASDLFQPHPEIKRLALEVLRLVLSAGLRVSFLTKGFIPEEAWALFADYPSLIKPRIGLVSVSRDYHRLFEPRTAPPPVRLAQLERLVALGLNPSVRVDPVIPGLTDQEEALEALFRRLSLVGAKEVSVSYLVLRPGVIRQMARELPNKIFGPILKYYKGQPWQKVITSATTKLAKRAVREEGFRRIKDIASHFGLTVRICGCKNPDFPFEACTPWEIESFSPELPLFQN</sequence>
<evidence type="ECO:0000256" key="2">
    <source>
        <dbReference type="ARBA" id="ARBA00022691"/>
    </source>
</evidence>
<dbReference type="InterPro" id="IPR006638">
    <property type="entry name" value="Elp3/MiaA/NifB-like_rSAM"/>
</dbReference>
<feature type="domain" description="Elp3/MiaA/NifB-like radical SAM core" evidence="6">
    <location>
        <begin position="23"/>
        <end position="242"/>
    </location>
</feature>
<dbReference type="GO" id="GO:0051536">
    <property type="term" value="F:iron-sulfur cluster binding"/>
    <property type="evidence" value="ECO:0007669"/>
    <property type="project" value="UniProtKB-KW"/>
</dbReference>
<keyword evidence="3" id="KW-0479">Metal-binding</keyword>
<evidence type="ECO:0000256" key="5">
    <source>
        <dbReference type="ARBA" id="ARBA00023014"/>
    </source>
</evidence>
<dbReference type="SMART" id="SM00729">
    <property type="entry name" value="Elp3"/>
    <property type="match status" value="1"/>
</dbReference>
<name>A0A179D7T4_9BACT</name>
<accession>A0A179D7T4</accession>
<keyword evidence="4" id="KW-0408">Iron</keyword>
<evidence type="ECO:0000256" key="3">
    <source>
        <dbReference type="ARBA" id="ARBA00022723"/>
    </source>
</evidence>
<comment type="cofactor">
    <cofactor evidence="1">
        <name>[4Fe-4S] cluster</name>
        <dbReference type="ChEBI" id="CHEBI:49883"/>
    </cofactor>
</comment>
<evidence type="ECO:0000313" key="8">
    <source>
        <dbReference type="Proteomes" id="UP000078390"/>
    </source>
</evidence>
<dbReference type="Proteomes" id="UP000078390">
    <property type="component" value="Unassembled WGS sequence"/>
</dbReference>
<dbReference type="AlphaFoldDB" id="A0A179D7T4"/>
<reference evidence="7 8" key="1">
    <citation type="submission" date="2016-04" db="EMBL/GenBank/DDBJ databases">
        <title>Genome analysis of Thermosulfurimonas dismutans, the first thermophilic sulfur-disproportionating bacterium of the phylum Thermodesulfobacteria.</title>
        <authorList>
            <person name="Mardanov A.V."/>
            <person name="Beletsky A.V."/>
            <person name="Kadnikov V.V."/>
            <person name="Slobodkin A.I."/>
            <person name="Ravin N.V."/>
        </authorList>
    </citation>
    <scope>NUCLEOTIDE SEQUENCE [LARGE SCALE GENOMIC DNA]</scope>
    <source>
        <strain evidence="7 8">S95</strain>
    </source>
</reference>
<dbReference type="RefSeq" id="WP_068668647.1">
    <property type="nucleotide sequence ID" value="NZ_LWLG01000001.1"/>
</dbReference>
<dbReference type="InterPro" id="IPR013785">
    <property type="entry name" value="Aldolase_TIM"/>
</dbReference>